<dbReference type="AlphaFoldDB" id="A0A1F7HEG6"/>
<comment type="similarity">
    <text evidence="3">Belongs to the peptidase M50B family.</text>
</comment>
<dbReference type="Gene3D" id="2.30.42.10">
    <property type="match status" value="1"/>
</dbReference>
<dbReference type="PROSITE" id="PS50106">
    <property type="entry name" value="PDZ"/>
    <property type="match status" value="1"/>
</dbReference>
<accession>A0A1F7HEG6</accession>
<organism evidence="13 14">
    <name type="scientific">Candidatus Roizmanbacteria bacterium RIFCSPHIGHO2_02_FULL_43_11</name>
    <dbReference type="NCBI Taxonomy" id="1802043"/>
    <lineage>
        <taxon>Bacteria</taxon>
        <taxon>Candidatus Roizmaniibacteriota</taxon>
    </lineage>
</organism>
<comment type="subcellular location">
    <subcellularLocation>
        <location evidence="2">Membrane</location>
        <topology evidence="2">Multi-pass membrane protein</topology>
    </subcellularLocation>
</comment>
<dbReference type="SUPFAM" id="SSF50156">
    <property type="entry name" value="PDZ domain-like"/>
    <property type="match status" value="1"/>
</dbReference>
<comment type="caution">
    <text evidence="13">The sequence shown here is derived from an EMBL/GenBank/DDBJ whole genome shotgun (WGS) entry which is preliminary data.</text>
</comment>
<evidence type="ECO:0000256" key="10">
    <source>
        <dbReference type="ARBA" id="ARBA00023136"/>
    </source>
</evidence>
<dbReference type="PANTHER" id="PTHR42837:SF2">
    <property type="entry name" value="MEMBRANE METALLOPROTEASE ARASP2, CHLOROPLASTIC-RELATED"/>
    <property type="match status" value="1"/>
</dbReference>
<dbReference type="GO" id="GO:0016020">
    <property type="term" value="C:membrane"/>
    <property type="evidence" value="ECO:0007669"/>
    <property type="project" value="UniProtKB-SubCell"/>
</dbReference>
<evidence type="ECO:0000313" key="13">
    <source>
        <dbReference type="EMBL" id="OGK29679.1"/>
    </source>
</evidence>
<feature type="transmembrane region" description="Helical" evidence="11">
    <location>
        <begin position="6"/>
        <end position="26"/>
    </location>
</feature>
<keyword evidence="9" id="KW-0482">Metalloprotease</keyword>
<sequence length="359" mass="39234">MLFTILIFFLVLSILVLIHELGHFFVAKLLGVKVEEFGFGLPPRIFGVQVGETLYSLNALPFGGFVKVFGEEMHEVEGHQLSTAEKSRSFVHKKPWQKISVLVAGVALNFVLGWFIVSYLFTRGVPVPSDTVRVLEVSPDSPAQVAGLQKNDSIVRVIANGKTSLIKQTEDVSTIAAREAGKEILLIINRNGTTLKKSITPRKNPPKGQGALGVAISSYTIKKYTPLEAPFYGLIESAKITGVIGKELGRMALGFITLQKPRGDIAGPVGIAQLTSEAARQGLDPLLQLIGLLSLNLAVLNILPFPALDGGRLMFVLYETVTKRRMNPKIEQRLNYAGFALLISLLILVTINDIIRLIR</sequence>
<keyword evidence="10 11" id="KW-0472">Membrane</keyword>
<evidence type="ECO:0000256" key="4">
    <source>
        <dbReference type="ARBA" id="ARBA00022670"/>
    </source>
</evidence>
<feature type="transmembrane region" description="Helical" evidence="11">
    <location>
        <begin position="99"/>
        <end position="121"/>
    </location>
</feature>
<evidence type="ECO:0000256" key="3">
    <source>
        <dbReference type="ARBA" id="ARBA00007931"/>
    </source>
</evidence>
<keyword evidence="8 11" id="KW-1133">Transmembrane helix</keyword>
<keyword evidence="6" id="KW-0378">Hydrolase</keyword>
<keyword evidence="7" id="KW-0862">Zinc</keyword>
<evidence type="ECO:0000256" key="8">
    <source>
        <dbReference type="ARBA" id="ARBA00022989"/>
    </source>
</evidence>
<feature type="transmembrane region" description="Helical" evidence="11">
    <location>
        <begin position="334"/>
        <end position="355"/>
    </location>
</feature>
<keyword evidence="4" id="KW-0645">Protease</keyword>
<gene>
    <name evidence="13" type="ORF">A3D08_03155</name>
</gene>
<evidence type="ECO:0000256" key="7">
    <source>
        <dbReference type="ARBA" id="ARBA00022833"/>
    </source>
</evidence>
<dbReference type="InterPro" id="IPR001478">
    <property type="entry name" value="PDZ"/>
</dbReference>
<evidence type="ECO:0000259" key="12">
    <source>
        <dbReference type="PROSITE" id="PS50106"/>
    </source>
</evidence>
<dbReference type="InterPro" id="IPR008915">
    <property type="entry name" value="Peptidase_M50"/>
</dbReference>
<evidence type="ECO:0000256" key="9">
    <source>
        <dbReference type="ARBA" id="ARBA00023049"/>
    </source>
</evidence>
<evidence type="ECO:0000256" key="6">
    <source>
        <dbReference type="ARBA" id="ARBA00022801"/>
    </source>
</evidence>
<dbReference type="CDD" id="cd06163">
    <property type="entry name" value="S2P-M50_PDZ_RseP-like"/>
    <property type="match status" value="1"/>
</dbReference>
<evidence type="ECO:0000256" key="2">
    <source>
        <dbReference type="ARBA" id="ARBA00004141"/>
    </source>
</evidence>
<dbReference type="PANTHER" id="PTHR42837">
    <property type="entry name" value="REGULATOR OF SIGMA-E PROTEASE RSEP"/>
    <property type="match status" value="1"/>
</dbReference>
<dbReference type="GO" id="GO:0004222">
    <property type="term" value="F:metalloendopeptidase activity"/>
    <property type="evidence" value="ECO:0007669"/>
    <property type="project" value="InterPro"/>
</dbReference>
<evidence type="ECO:0000256" key="5">
    <source>
        <dbReference type="ARBA" id="ARBA00022692"/>
    </source>
</evidence>
<protein>
    <recommendedName>
        <fullName evidence="12">PDZ domain-containing protein</fullName>
    </recommendedName>
</protein>
<evidence type="ECO:0000313" key="14">
    <source>
        <dbReference type="Proteomes" id="UP000178098"/>
    </source>
</evidence>
<dbReference type="Proteomes" id="UP000178098">
    <property type="component" value="Unassembled WGS sequence"/>
</dbReference>
<dbReference type="InterPro" id="IPR036034">
    <property type="entry name" value="PDZ_sf"/>
</dbReference>
<comment type="cofactor">
    <cofactor evidence="1">
        <name>Zn(2+)</name>
        <dbReference type="ChEBI" id="CHEBI:29105"/>
    </cofactor>
</comment>
<feature type="transmembrane region" description="Helical" evidence="11">
    <location>
        <begin position="286"/>
        <end position="308"/>
    </location>
</feature>
<name>A0A1F7HEG6_9BACT</name>
<keyword evidence="5 11" id="KW-0812">Transmembrane</keyword>
<dbReference type="Pfam" id="PF02163">
    <property type="entry name" value="Peptidase_M50"/>
    <property type="match status" value="1"/>
</dbReference>
<feature type="domain" description="PDZ" evidence="12">
    <location>
        <begin position="124"/>
        <end position="192"/>
    </location>
</feature>
<reference evidence="13 14" key="1">
    <citation type="journal article" date="2016" name="Nat. Commun.">
        <title>Thousands of microbial genomes shed light on interconnected biogeochemical processes in an aquifer system.</title>
        <authorList>
            <person name="Anantharaman K."/>
            <person name="Brown C.T."/>
            <person name="Hug L.A."/>
            <person name="Sharon I."/>
            <person name="Castelle C.J."/>
            <person name="Probst A.J."/>
            <person name="Thomas B.C."/>
            <person name="Singh A."/>
            <person name="Wilkins M.J."/>
            <person name="Karaoz U."/>
            <person name="Brodie E.L."/>
            <person name="Williams K.H."/>
            <person name="Hubbard S.S."/>
            <person name="Banfield J.F."/>
        </authorList>
    </citation>
    <scope>NUCLEOTIDE SEQUENCE [LARGE SCALE GENOMIC DNA]</scope>
</reference>
<dbReference type="EMBL" id="MFZT01000041">
    <property type="protein sequence ID" value="OGK29679.1"/>
    <property type="molecule type" value="Genomic_DNA"/>
</dbReference>
<evidence type="ECO:0000256" key="11">
    <source>
        <dbReference type="SAM" id="Phobius"/>
    </source>
</evidence>
<dbReference type="InterPro" id="IPR004387">
    <property type="entry name" value="Pept_M50_Zn"/>
</dbReference>
<evidence type="ECO:0000256" key="1">
    <source>
        <dbReference type="ARBA" id="ARBA00001947"/>
    </source>
</evidence>
<proteinExistence type="inferred from homology"/>
<dbReference type="GO" id="GO:0006508">
    <property type="term" value="P:proteolysis"/>
    <property type="evidence" value="ECO:0007669"/>
    <property type="project" value="UniProtKB-KW"/>
</dbReference>